<keyword evidence="8" id="KW-1185">Reference proteome</keyword>
<dbReference type="PANTHER" id="PTHR10887:SF341">
    <property type="entry name" value="NFX1-TYPE ZINC FINGER-CONTAINING PROTEIN 1"/>
    <property type="match status" value="1"/>
</dbReference>
<dbReference type="Pfam" id="PF13087">
    <property type="entry name" value="AAA_12"/>
    <property type="match status" value="1"/>
</dbReference>
<feature type="domain" description="NF-X1-type" evidence="6">
    <location>
        <begin position="1450"/>
        <end position="1469"/>
    </location>
</feature>
<reference evidence="7" key="1">
    <citation type="submission" date="2022-12" db="EMBL/GenBank/DDBJ databases">
        <title>Chromosome-level genome assembly of the bean flower thrips Megalurothrips usitatus.</title>
        <authorList>
            <person name="Ma L."/>
            <person name="Liu Q."/>
            <person name="Li H."/>
            <person name="Cai W."/>
        </authorList>
    </citation>
    <scope>NUCLEOTIDE SEQUENCE</scope>
    <source>
        <strain evidence="7">Cailab_2022a</strain>
    </source>
</reference>
<accession>A0AAV7XRS8</accession>
<evidence type="ECO:0000256" key="4">
    <source>
        <dbReference type="ARBA" id="ARBA00022833"/>
    </source>
</evidence>
<dbReference type="Proteomes" id="UP001075354">
    <property type="component" value="Chromosome 4"/>
</dbReference>
<feature type="domain" description="NF-X1-type" evidence="6">
    <location>
        <begin position="1396"/>
        <end position="1413"/>
    </location>
</feature>
<dbReference type="GO" id="GO:0031048">
    <property type="term" value="P:regulatory ncRNA-mediated heterochromatin formation"/>
    <property type="evidence" value="ECO:0007669"/>
    <property type="project" value="TreeGrafter"/>
</dbReference>
<dbReference type="GO" id="GO:0004386">
    <property type="term" value="F:helicase activity"/>
    <property type="evidence" value="ECO:0007669"/>
    <property type="project" value="InterPro"/>
</dbReference>
<dbReference type="SMART" id="SM00438">
    <property type="entry name" value="ZnF_NFX"/>
    <property type="match status" value="7"/>
</dbReference>
<sequence length="1864" mass="210222">MDARGGGRGARPDRSPRRNNRRRHDGDENGQQRHGGRPGRGRGQQHRGQHQQRGPDGHGPRPGDGQANRRNGGRPQDRFVGYKKLEELAQDDGVTVMEKLSKESTLAAFVELTTEKQLLEDWIRLIVAILAKVCDVQYQEIVLVLFNRICTKEFLEQLLLHIVKLDTDTHVGRRAAVGDFFANFCRLAHGMLRYIPDVASERLEILVKKAIRALEDLPPFNGSENTASDLRAIMEKIAVEKERLEKARMSREKPKPPRQSDRLHSFGPPPEDFRELSVFPTPDDLMPHRPYLRRNVVRGPYDDVEHYLDVQFRLLREDFVRPLRDGVREYGEKLLQADTVKAGKRKGIRVNNIRVYEKVNFVGLKTEKDRIGLELCFDPEHKMGNVNWEYSKRLMTGTLLVLSRDLSFANVILVTVSRRHTKELEKGRILVELCEGAVRDELFTGYFRMVECQVFFGAYSHVLKALKNLDEDSFPLKEYLVYASNRAELPRYQERAVAENVYFALPLKSNSPVGVANTLMIPVDQPNAWPSAHAMGLDKSQYEALQGAITNKLMLVQGPPGTGKTFLGLKIAASLLHNKELWTSEREPRPMLVVCYTNHALDQFLVGLLPATKSIVRVGGGCKEPLLEGHEIYNMRRSVKLPRELYLAVREHREKFIAIGRINDALRFCSSQIKTGGGILSEDVLRAYGAITAVQHELLRRTSVLQWLGLEDLTRQTEAYCRIPRCELTEVILHPDDWDKQCITDPAMLDRVQQDVTFALSWSVLDQKKAELEGHRDQRAGVDAVARLQAAMKNGLLSPEIPPLPENFDMHGARLGRVRPVVRWQIYRLWSRWVCEHTLDPVLEEVNGAYAAAANVYQEWSMVEDQAVMATKLVIGMTTSYAASRQKILKALKPSIVIVEEAAEVLEAHVLVSLTGDVEHLIMIGDHQQLRPSPAVFQLAKDYHLDVSLFERLINNGVRCVTLGTQHRMRPEISRLICPAIYPQLRDHESVRSFPDVRGVTKNLFFVNHSIPEEEVLQVKDAQSYRNRHEADFLSSLAHYLWLQGYDSSKITILSTYKGQQYYFSKRSEGGHSHLKDLRITVVDNYQGEECDIILLSLVRSNPDDVVGFLKTSNRVCVALSRARHGFFIIGNMANMTAADTVWRAVRAVLEAQGSLGPALTLRCEVHGTATPVGSAADFARCPQGGCSRLCHVLLECGHLCQQVCHVQDREHKNARCQQPCQKEVCPERHMCPDRCYLPCRPCRVPKVEELPCGHSVRMPCHQDPLTVQCRTKVPVTLPACGHNRVAKCYQTAGLDKLQCEVACAVRMACGHVCGKTCHVLDDPSHVQVKCMRLCGQKKVGCTDNHRCAKMCHEECEECTVIRKKTLPCGHELNMKCKDDPLTKECVLKCARTQPCGHKCPKLCHQPCAPCQIKVPKTVPRCGHTQQMECGTDPAQFTDCGERCGRRLSCGHPCKQKCRVECDAARCLELVPYRGLAACGHAVQLACSKSQLYDRRSPFLLRYCKEPCRVPLECEHQCRGTCGSCLQGRFHEACKSNCGRTLICGHSCNAPCAKGCPPCKRQCPVVCAHSSCGKRCGEVCVPCKEPCLRRCEHKACPLPCGDLCPDEPCNKPCTEKVRPCGHDCIGLCGEVCLCRECTDEETFEIFFGEEDDKNARFIMLADCKHIFESRGLDTWMNEQEGEITQKECPKCKSGIKTSKRYSNSIKRNAVDVMKVKMKLFGDWTTIVPAAKRVREILTEIGPFQLEMVKASNLLSKVDCSLKKTEERYARMVVLRGARATPPLSLMEIQSLEQYARILRTLSKVVGEACALSEVSHKPKVNDSGKAELFEFVNELCSNLWKRDAFRISQQEVCNTQLQSIIPHQ</sequence>
<dbReference type="Pfam" id="PF25396">
    <property type="entry name" value="ZNFX1"/>
    <property type="match status" value="1"/>
</dbReference>
<name>A0AAV7XRS8_9NEOP</name>
<feature type="region of interest" description="Disordered" evidence="5">
    <location>
        <begin position="244"/>
        <end position="269"/>
    </location>
</feature>
<dbReference type="PANTHER" id="PTHR10887">
    <property type="entry name" value="DNA2/NAM7 HELICASE FAMILY"/>
    <property type="match status" value="1"/>
</dbReference>
<dbReference type="InterPro" id="IPR047187">
    <property type="entry name" value="SF1_C_Upf1"/>
</dbReference>
<keyword evidence="4" id="KW-0862">Zinc</keyword>
<feature type="domain" description="NF-X1-type" evidence="6">
    <location>
        <begin position="1335"/>
        <end position="1361"/>
    </location>
</feature>
<dbReference type="Gene3D" id="3.40.50.300">
    <property type="entry name" value="P-loop containing nucleotide triphosphate hydrolases"/>
    <property type="match status" value="3"/>
</dbReference>
<evidence type="ECO:0000256" key="3">
    <source>
        <dbReference type="ARBA" id="ARBA00022771"/>
    </source>
</evidence>
<evidence type="ECO:0000256" key="5">
    <source>
        <dbReference type="SAM" id="MobiDB-lite"/>
    </source>
</evidence>
<dbReference type="GO" id="GO:0031380">
    <property type="term" value="C:nuclear RNA-directed RNA polymerase complex"/>
    <property type="evidence" value="ECO:0007669"/>
    <property type="project" value="TreeGrafter"/>
</dbReference>
<keyword evidence="2" id="KW-0677">Repeat</keyword>
<dbReference type="InterPro" id="IPR045055">
    <property type="entry name" value="DNA2/NAM7-like"/>
</dbReference>
<protein>
    <recommendedName>
        <fullName evidence="6">NF-X1-type domain-containing protein</fullName>
    </recommendedName>
</protein>
<feature type="compositionally biased region" description="Basic and acidic residues" evidence="5">
    <location>
        <begin position="1"/>
        <end position="16"/>
    </location>
</feature>
<dbReference type="InterPro" id="IPR000967">
    <property type="entry name" value="Znf_NFX1"/>
</dbReference>
<dbReference type="InterPro" id="IPR041677">
    <property type="entry name" value="DNA2/NAM7_AAA_11"/>
</dbReference>
<keyword evidence="3" id="KW-0863">Zinc-finger</keyword>
<dbReference type="InterPro" id="IPR057373">
    <property type="entry name" value="ZNFX1"/>
</dbReference>
<evidence type="ECO:0000313" key="7">
    <source>
        <dbReference type="EMBL" id="KAJ1528976.1"/>
    </source>
</evidence>
<feature type="domain" description="NF-X1-type" evidence="6">
    <location>
        <begin position="1544"/>
        <end position="1561"/>
    </location>
</feature>
<dbReference type="EMBL" id="JAPTSV010000004">
    <property type="protein sequence ID" value="KAJ1528976.1"/>
    <property type="molecule type" value="Genomic_DNA"/>
</dbReference>
<feature type="domain" description="NF-X1-type" evidence="6">
    <location>
        <begin position="1197"/>
        <end position="1223"/>
    </location>
</feature>
<evidence type="ECO:0000259" key="6">
    <source>
        <dbReference type="SMART" id="SM00438"/>
    </source>
</evidence>
<keyword evidence="1" id="KW-0479">Metal-binding</keyword>
<feature type="domain" description="NF-X1-type" evidence="6">
    <location>
        <begin position="1253"/>
        <end position="1291"/>
    </location>
</feature>
<organism evidence="7 8">
    <name type="scientific">Megalurothrips usitatus</name>
    <name type="common">bean blossom thrips</name>
    <dbReference type="NCBI Taxonomy" id="439358"/>
    <lineage>
        <taxon>Eukaryota</taxon>
        <taxon>Metazoa</taxon>
        <taxon>Ecdysozoa</taxon>
        <taxon>Arthropoda</taxon>
        <taxon>Hexapoda</taxon>
        <taxon>Insecta</taxon>
        <taxon>Pterygota</taxon>
        <taxon>Neoptera</taxon>
        <taxon>Paraneoptera</taxon>
        <taxon>Thysanoptera</taxon>
        <taxon>Terebrantia</taxon>
        <taxon>Thripoidea</taxon>
        <taxon>Thripidae</taxon>
        <taxon>Megalurothrips</taxon>
    </lineage>
</organism>
<proteinExistence type="predicted"/>
<dbReference type="SUPFAM" id="SSF52540">
    <property type="entry name" value="P-loop containing nucleoside triphosphate hydrolases"/>
    <property type="match status" value="1"/>
</dbReference>
<dbReference type="CDD" id="cd18808">
    <property type="entry name" value="SF1_C_Upf1"/>
    <property type="match status" value="1"/>
</dbReference>
<feature type="domain" description="NF-X1-type" evidence="6">
    <location>
        <begin position="1310"/>
        <end position="1333"/>
    </location>
</feature>
<feature type="compositionally biased region" description="Basic and acidic residues" evidence="5">
    <location>
        <begin position="244"/>
        <end position="264"/>
    </location>
</feature>
<dbReference type="CDD" id="cd06008">
    <property type="entry name" value="NF-X1-zinc-finger"/>
    <property type="match status" value="2"/>
</dbReference>
<dbReference type="Pfam" id="PF13086">
    <property type="entry name" value="AAA_11"/>
    <property type="match status" value="2"/>
</dbReference>
<feature type="region of interest" description="Disordered" evidence="5">
    <location>
        <begin position="1"/>
        <end position="77"/>
    </location>
</feature>
<evidence type="ECO:0000313" key="8">
    <source>
        <dbReference type="Proteomes" id="UP001075354"/>
    </source>
</evidence>
<gene>
    <name evidence="7" type="ORF">ONE63_007343</name>
</gene>
<dbReference type="GO" id="GO:0008270">
    <property type="term" value="F:zinc ion binding"/>
    <property type="evidence" value="ECO:0007669"/>
    <property type="project" value="UniProtKB-KW"/>
</dbReference>
<comment type="caution">
    <text evidence="7">The sequence shown here is derived from an EMBL/GenBank/DDBJ whole genome shotgun (WGS) entry which is preliminary data.</text>
</comment>
<dbReference type="InterPro" id="IPR027417">
    <property type="entry name" value="P-loop_NTPase"/>
</dbReference>
<dbReference type="InterPro" id="IPR041679">
    <property type="entry name" value="DNA2/NAM7-like_C"/>
</dbReference>
<evidence type="ECO:0000256" key="2">
    <source>
        <dbReference type="ARBA" id="ARBA00022737"/>
    </source>
</evidence>
<feature type="compositionally biased region" description="Basic residues" evidence="5">
    <location>
        <begin position="34"/>
        <end position="50"/>
    </location>
</feature>
<evidence type="ECO:0000256" key="1">
    <source>
        <dbReference type="ARBA" id="ARBA00022723"/>
    </source>
</evidence>
<dbReference type="FunFam" id="3.40.50.300:FF:001366">
    <property type="entry name" value="ATP binding protein, putative"/>
    <property type="match status" value="1"/>
</dbReference>